<dbReference type="PATRIC" id="fig|883081.3.peg.299"/>
<comment type="caution">
    <text evidence="4">The sequence shown here is derived from an EMBL/GenBank/DDBJ whole genome shotgun (WGS) entry which is preliminary data.</text>
</comment>
<proteinExistence type="predicted"/>
<dbReference type="Pfam" id="PF01553">
    <property type="entry name" value="Acyltransferase"/>
    <property type="match status" value="1"/>
</dbReference>
<dbReference type="eggNOG" id="COG0204">
    <property type="taxonomic scope" value="Bacteria"/>
</dbReference>
<dbReference type="SMART" id="SM00563">
    <property type="entry name" value="PlsC"/>
    <property type="match status" value="1"/>
</dbReference>
<evidence type="ECO:0000313" key="4">
    <source>
        <dbReference type="EMBL" id="EKU94265.1"/>
    </source>
</evidence>
<dbReference type="PANTHER" id="PTHR10434:SF40">
    <property type="entry name" value="1-ACYL-SN-GLYCEROL-3-PHOSPHATE ACYLTRANSFERASE"/>
    <property type="match status" value="1"/>
</dbReference>
<dbReference type="GO" id="GO:0006654">
    <property type="term" value="P:phosphatidic acid biosynthetic process"/>
    <property type="evidence" value="ECO:0007669"/>
    <property type="project" value="TreeGrafter"/>
</dbReference>
<keyword evidence="2 4" id="KW-0012">Acyltransferase</keyword>
<evidence type="ECO:0000313" key="5">
    <source>
        <dbReference type="Proteomes" id="UP000009875"/>
    </source>
</evidence>
<feature type="domain" description="Phospholipid/glycerol acyltransferase" evidence="3">
    <location>
        <begin position="35"/>
        <end position="145"/>
    </location>
</feature>
<gene>
    <name evidence="4" type="ORF">HMPREF9698_00297</name>
</gene>
<dbReference type="STRING" id="883081.HMPREF9698_00297"/>
<dbReference type="HOGENOM" id="CLU_027938_4_3_9"/>
<sequence>MLFRFLVNLIYGLLIIVNGRLEVIGKENLPDKDTYVLVAPHRTWLDPVFIAIATRPREFVIMAKEELFNVPIFGWIIKKIGAFPVNRDKPGPSVIKTPVKALKESDQALMIFPTGTRHSTELKGGATTIAKLSKKPVITAVYDGPRTIKDLLKRKKTRVIFGQGFEVQRRVEGVSDLDQYYMDKMQASFDQLDQELKDRASHSES</sequence>
<dbReference type="OrthoDB" id="9803035at2"/>
<dbReference type="PANTHER" id="PTHR10434">
    <property type="entry name" value="1-ACYL-SN-GLYCEROL-3-PHOSPHATE ACYLTRANSFERASE"/>
    <property type="match status" value="1"/>
</dbReference>
<evidence type="ECO:0000256" key="1">
    <source>
        <dbReference type="ARBA" id="ARBA00022679"/>
    </source>
</evidence>
<dbReference type="EMBL" id="AGXA01000004">
    <property type="protein sequence ID" value="EKU94265.1"/>
    <property type="molecule type" value="Genomic_DNA"/>
</dbReference>
<name>K9EYH6_9LACT</name>
<dbReference type="AlphaFoldDB" id="K9EYH6"/>
<dbReference type="GO" id="GO:0003841">
    <property type="term" value="F:1-acylglycerol-3-phosphate O-acyltransferase activity"/>
    <property type="evidence" value="ECO:0007669"/>
    <property type="project" value="TreeGrafter"/>
</dbReference>
<organism evidence="4 5">
    <name type="scientific">Alloiococcus otitis ATCC 51267</name>
    <dbReference type="NCBI Taxonomy" id="883081"/>
    <lineage>
        <taxon>Bacteria</taxon>
        <taxon>Bacillati</taxon>
        <taxon>Bacillota</taxon>
        <taxon>Bacilli</taxon>
        <taxon>Lactobacillales</taxon>
        <taxon>Carnobacteriaceae</taxon>
        <taxon>Alloiococcus</taxon>
    </lineage>
</organism>
<reference evidence="4 5" key="1">
    <citation type="submission" date="2012-09" db="EMBL/GenBank/DDBJ databases">
        <title>The Genome Sequence of Alloiococcus otitis ATCC 51267.</title>
        <authorList>
            <consortium name="The Broad Institute Genome Sequencing Platform"/>
            <person name="Earl A."/>
            <person name="Ward D."/>
            <person name="Feldgarden M."/>
            <person name="Gevers D."/>
            <person name="Huys G."/>
            <person name="Walker B."/>
            <person name="Young S.K."/>
            <person name="Zeng Q."/>
            <person name="Gargeya S."/>
            <person name="Fitzgerald M."/>
            <person name="Haas B."/>
            <person name="Abouelleil A."/>
            <person name="Alvarado L."/>
            <person name="Arachchi H.M."/>
            <person name="Berlin A.M."/>
            <person name="Chapman S.B."/>
            <person name="Goldberg J."/>
            <person name="Griggs A."/>
            <person name="Gujja S."/>
            <person name="Hansen M."/>
            <person name="Howarth C."/>
            <person name="Imamovic A."/>
            <person name="Larimer J."/>
            <person name="McCowen C."/>
            <person name="Montmayeur A."/>
            <person name="Murphy C."/>
            <person name="Neiman D."/>
            <person name="Pearson M."/>
            <person name="Priest M."/>
            <person name="Roberts A."/>
            <person name="Saif S."/>
            <person name="Shea T."/>
            <person name="Sisk P."/>
            <person name="Sykes S."/>
            <person name="Wortman J."/>
            <person name="Nusbaum C."/>
            <person name="Birren B."/>
        </authorList>
    </citation>
    <scope>NUCLEOTIDE SEQUENCE [LARGE SCALE GENOMIC DNA]</scope>
    <source>
        <strain evidence="4 5">ATCC 51267</strain>
    </source>
</reference>
<dbReference type="CDD" id="cd07989">
    <property type="entry name" value="LPLAT_AGPAT-like"/>
    <property type="match status" value="1"/>
</dbReference>
<dbReference type="InterPro" id="IPR002123">
    <property type="entry name" value="Plipid/glycerol_acylTrfase"/>
</dbReference>
<protein>
    <submittedName>
        <fullName evidence="4">1-acylglycerol-3-phosphate O-acyltransferase</fullName>
    </submittedName>
</protein>
<keyword evidence="5" id="KW-1185">Reference proteome</keyword>
<evidence type="ECO:0000256" key="2">
    <source>
        <dbReference type="ARBA" id="ARBA00023315"/>
    </source>
</evidence>
<dbReference type="SUPFAM" id="SSF69593">
    <property type="entry name" value="Glycerol-3-phosphate (1)-acyltransferase"/>
    <property type="match status" value="1"/>
</dbReference>
<dbReference type="RefSeq" id="WP_003776628.1">
    <property type="nucleotide sequence ID" value="NZ_JH992957.1"/>
</dbReference>
<evidence type="ECO:0000259" key="3">
    <source>
        <dbReference type="SMART" id="SM00563"/>
    </source>
</evidence>
<accession>K9EYH6</accession>
<dbReference type="Proteomes" id="UP000009875">
    <property type="component" value="Unassembled WGS sequence"/>
</dbReference>
<keyword evidence="1 4" id="KW-0808">Transferase</keyword>